<dbReference type="HOGENOM" id="CLU_409978_0_0_1"/>
<dbReference type="RefSeq" id="XP_007839180.1">
    <property type="nucleotide sequence ID" value="XM_007840989.1"/>
</dbReference>
<evidence type="ECO:0000313" key="5">
    <source>
        <dbReference type="Proteomes" id="UP000030651"/>
    </source>
</evidence>
<dbReference type="AlphaFoldDB" id="W3WNU3"/>
<organism evidence="4 5">
    <name type="scientific">Pestalotiopsis fici (strain W106-1 / CGMCC3.15140)</name>
    <dbReference type="NCBI Taxonomy" id="1229662"/>
    <lineage>
        <taxon>Eukaryota</taxon>
        <taxon>Fungi</taxon>
        <taxon>Dikarya</taxon>
        <taxon>Ascomycota</taxon>
        <taxon>Pezizomycotina</taxon>
        <taxon>Sordariomycetes</taxon>
        <taxon>Xylariomycetidae</taxon>
        <taxon>Amphisphaeriales</taxon>
        <taxon>Sporocadaceae</taxon>
        <taxon>Pestalotiopsis</taxon>
    </lineage>
</organism>
<gene>
    <name evidence="4" type="ORF">PFICI_12408</name>
</gene>
<evidence type="ECO:0000313" key="4">
    <source>
        <dbReference type="EMBL" id="ETS75464.1"/>
    </source>
</evidence>
<dbReference type="PROSITE" id="PS50297">
    <property type="entry name" value="ANK_REP_REGION"/>
    <property type="match status" value="2"/>
</dbReference>
<dbReference type="eggNOG" id="KOG4177">
    <property type="taxonomic scope" value="Eukaryota"/>
</dbReference>
<keyword evidence="1" id="KW-0677">Repeat</keyword>
<dbReference type="Gene3D" id="1.25.40.20">
    <property type="entry name" value="Ankyrin repeat-containing domain"/>
    <property type="match status" value="3"/>
</dbReference>
<feature type="repeat" description="ANK" evidence="3">
    <location>
        <begin position="334"/>
        <end position="366"/>
    </location>
</feature>
<dbReference type="KEGG" id="pfy:PFICI_12408"/>
<keyword evidence="2 3" id="KW-0040">ANK repeat</keyword>
<proteinExistence type="predicted"/>
<dbReference type="OrthoDB" id="20872at2759"/>
<dbReference type="SUPFAM" id="SSF48403">
    <property type="entry name" value="Ankyrin repeat"/>
    <property type="match status" value="1"/>
</dbReference>
<dbReference type="EMBL" id="KI912118">
    <property type="protein sequence ID" value="ETS75464.1"/>
    <property type="molecule type" value="Genomic_DNA"/>
</dbReference>
<dbReference type="Proteomes" id="UP000030651">
    <property type="component" value="Unassembled WGS sequence"/>
</dbReference>
<dbReference type="PANTHER" id="PTHR24126">
    <property type="entry name" value="ANKYRIN REPEAT, PH AND SEC7 DOMAIN CONTAINING PROTEIN SECG-RELATED"/>
    <property type="match status" value="1"/>
</dbReference>
<feature type="repeat" description="ANK" evidence="3">
    <location>
        <begin position="406"/>
        <end position="439"/>
    </location>
</feature>
<dbReference type="GeneID" id="19277421"/>
<dbReference type="InterPro" id="IPR036770">
    <property type="entry name" value="Ankyrin_rpt-contain_sf"/>
</dbReference>
<dbReference type="SMART" id="SM00248">
    <property type="entry name" value="ANK"/>
    <property type="match status" value="8"/>
</dbReference>
<keyword evidence="5" id="KW-1185">Reference proteome</keyword>
<protein>
    <submittedName>
        <fullName evidence="4">Uncharacterized protein</fullName>
    </submittedName>
</protein>
<name>W3WNU3_PESFW</name>
<reference evidence="5" key="1">
    <citation type="journal article" date="2015" name="BMC Genomics">
        <title>Genomic and transcriptomic analysis of the endophytic fungus Pestalotiopsis fici reveals its lifestyle and high potential for synthesis of natural products.</title>
        <authorList>
            <person name="Wang X."/>
            <person name="Zhang X."/>
            <person name="Liu L."/>
            <person name="Xiang M."/>
            <person name="Wang W."/>
            <person name="Sun X."/>
            <person name="Che Y."/>
            <person name="Guo L."/>
            <person name="Liu G."/>
            <person name="Guo L."/>
            <person name="Wang C."/>
            <person name="Yin W.B."/>
            <person name="Stadler M."/>
            <person name="Zhang X."/>
            <person name="Liu X."/>
        </authorList>
    </citation>
    <scope>NUCLEOTIDE SEQUENCE [LARGE SCALE GENOMIC DNA]</scope>
    <source>
        <strain evidence="5">W106-1 / CGMCC3.15140</strain>
    </source>
</reference>
<dbReference type="PROSITE" id="PS50088">
    <property type="entry name" value="ANK_REPEAT"/>
    <property type="match status" value="2"/>
</dbReference>
<sequence length="612" mass="67466">MANAYCSSTGTSITESEPGWLGIPHLSLIIDDDNVEALKGFLQQKPDCPGWRIYHYEPNWHSGWGPVDYAIKTGSLNVFCELLTLEETLTAATPAHPYRLHEACRLGRLDMVRHLLNRSADVQDSLERIDDLGATPLLAATGFLGYPGSEAVMQLLLDAGANPLQDIYTAGRWRDGSDEPVEESRRQQGIDLPFLVANALTAAIEFATPALIDRLFHAGVDLCAGGSYRIEGWPRDEILIHVTPLHLACSESSVERVRALLRLGDSDAPRMIVQRDSMGRTAFHWAVLGNLNSPYVGQDPGKVHDRMLLQRNKCIQALCAHGREAATVNAQDRDGKTAMHLAVESCFPEAVICLLEQNADPNLTDSTGRTAIMALTMSSRIARMHKHVIDALAKAMVNNLSAGDGHGNTALHLACSHYRRLWIARLLIEHGAPCHLTNGSGELPLHKAAACLWPPSDSFSKFDIFRDVLRSQDQFISLLLERTRGVCDMDSKDASGKTATDILVETRLKVSNHVKQQEKGKAYVRLQQVDHAQIRAGFKIMPHEIQEVVETESGVWGLRDIGDPMALSSVWHRFRGRGGLNRGGRGGSTGARPALLRIPRHRRRISLETYGS</sequence>
<dbReference type="Pfam" id="PF00023">
    <property type="entry name" value="Ank"/>
    <property type="match status" value="2"/>
</dbReference>
<dbReference type="InParanoid" id="W3WNU3"/>
<evidence type="ECO:0000256" key="3">
    <source>
        <dbReference type="PROSITE-ProRule" id="PRU00023"/>
    </source>
</evidence>
<evidence type="ECO:0000256" key="2">
    <source>
        <dbReference type="ARBA" id="ARBA00023043"/>
    </source>
</evidence>
<dbReference type="Pfam" id="PF12796">
    <property type="entry name" value="Ank_2"/>
    <property type="match status" value="1"/>
</dbReference>
<dbReference type="InterPro" id="IPR002110">
    <property type="entry name" value="Ankyrin_rpt"/>
</dbReference>
<evidence type="ECO:0000256" key="1">
    <source>
        <dbReference type="ARBA" id="ARBA00022737"/>
    </source>
</evidence>
<accession>W3WNU3</accession>